<dbReference type="InterPro" id="IPR024936">
    <property type="entry name" value="Cyclophilin-type_PPIase"/>
</dbReference>
<dbReference type="PANTHER" id="PTHR11071:SF561">
    <property type="entry name" value="PEPTIDYL-PROLYL CIS-TRANS ISOMERASE D-RELATED"/>
    <property type="match status" value="1"/>
</dbReference>
<keyword evidence="7" id="KW-1185">Reference proteome</keyword>
<dbReference type="GO" id="GO:0006457">
    <property type="term" value="P:protein folding"/>
    <property type="evidence" value="ECO:0007669"/>
    <property type="project" value="TreeGrafter"/>
</dbReference>
<evidence type="ECO:0000259" key="5">
    <source>
        <dbReference type="PROSITE" id="PS50072"/>
    </source>
</evidence>
<protein>
    <recommendedName>
        <fullName evidence="4">Peptidyl-prolyl cis-trans isomerase</fullName>
        <shortName evidence="4">PPIase</shortName>
        <ecNumber evidence="4">5.2.1.8</ecNumber>
    </recommendedName>
</protein>
<evidence type="ECO:0000256" key="3">
    <source>
        <dbReference type="ARBA" id="ARBA00023235"/>
    </source>
</evidence>
<dbReference type="Gene3D" id="2.40.100.10">
    <property type="entry name" value="Cyclophilin-like"/>
    <property type="match status" value="1"/>
</dbReference>
<keyword evidence="3 4" id="KW-0413">Isomerase</keyword>
<evidence type="ECO:0000256" key="1">
    <source>
        <dbReference type="ARBA" id="ARBA00000971"/>
    </source>
</evidence>
<dbReference type="GO" id="GO:0003755">
    <property type="term" value="F:peptidyl-prolyl cis-trans isomerase activity"/>
    <property type="evidence" value="ECO:0007669"/>
    <property type="project" value="UniProtKB-UniRule"/>
</dbReference>
<dbReference type="OrthoDB" id="193499at2759"/>
<dbReference type="PIRSF" id="PIRSF001467">
    <property type="entry name" value="Peptidylpro_ismrse"/>
    <property type="match status" value="1"/>
</dbReference>
<dbReference type="FunFam" id="2.40.100.10:FF:000013">
    <property type="entry name" value="Peptidyl-prolyl cis-trans isomerase"/>
    <property type="match status" value="1"/>
</dbReference>
<gene>
    <name evidence="6" type="ORF">SteCoe_2415</name>
</gene>
<dbReference type="InterPro" id="IPR002130">
    <property type="entry name" value="Cyclophilin-type_PPIase_dom"/>
</dbReference>
<name>A0A1R2CZE5_9CILI</name>
<dbReference type="PANTHER" id="PTHR11071">
    <property type="entry name" value="PEPTIDYL-PROLYL CIS-TRANS ISOMERASE"/>
    <property type="match status" value="1"/>
</dbReference>
<dbReference type="GO" id="GO:0016018">
    <property type="term" value="F:cyclosporin A binding"/>
    <property type="evidence" value="ECO:0007669"/>
    <property type="project" value="TreeGrafter"/>
</dbReference>
<sequence length="184" mass="20259">MLRRLFGKKNPKVFFKVSADGVNLGEIVFELRADLAPKTVENFRQLCIGSKSTAPTGQALWFKGSIFHKIIPRFMCQGGDFTHSDGTGGWSIYGAEFPDESFRLRHTTSGLLSMANSGPDTNNSQFLITTASCRWLDGKNTVFGCVVEGMDVVKKIESYGTITGEPKARVVIEDCGEKVKPKNK</sequence>
<dbReference type="Proteomes" id="UP000187209">
    <property type="component" value="Unassembled WGS sequence"/>
</dbReference>
<dbReference type="Pfam" id="PF00160">
    <property type="entry name" value="Pro_isomerase"/>
    <property type="match status" value="1"/>
</dbReference>
<dbReference type="PROSITE" id="PS50072">
    <property type="entry name" value="CSA_PPIASE_2"/>
    <property type="match status" value="1"/>
</dbReference>
<dbReference type="InterPro" id="IPR029000">
    <property type="entry name" value="Cyclophilin-like_dom_sf"/>
</dbReference>
<comment type="catalytic activity">
    <reaction evidence="1 4">
        <text>[protein]-peptidylproline (omega=180) = [protein]-peptidylproline (omega=0)</text>
        <dbReference type="Rhea" id="RHEA:16237"/>
        <dbReference type="Rhea" id="RHEA-COMP:10747"/>
        <dbReference type="Rhea" id="RHEA-COMP:10748"/>
        <dbReference type="ChEBI" id="CHEBI:83833"/>
        <dbReference type="ChEBI" id="CHEBI:83834"/>
        <dbReference type="EC" id="5.2.1.8"/>
    </reaction>
</comment>
<feature type="domain" description="PPIase cyclophilin-type" evidence="5">
    <location>
        <begin position="14"/>
        <end position="177"/>
    </location>
</feature>
<evidence type="ECO:0000256" key="2">
    <source>
        <dbReference type="ARBA" id="ARBA00023110"/>
    </source>
</evidence>
<proteinExistence type="inferred from homology"/>
<keyword evidence="2 4" id="KW-0697">Rotamase</keyword>
<dbReference type="GO" id="GO:0005737">
    <property type="term" value="C:cytoplasm"/>
    <property type="evidence" value="ECO:0007669"/>
    <property type="project" value="TreeGrafter"/>
</dbReference>
<evidence type="ECO:0000313" key="7">
    <source>
        <dbReference type="Proteomes" id="UP000187209"/>
    </source>
</evidence>
<dbReference type="EC" id="5.2.1.8" evidence="4"/>
<reference evidence="6 7" key="1">
    <citation type="submission" date="2016-11" db="EMBL/GenBank/DDBJ databases">
        <title>The macronuclear genome of Stentor coeruleus: a giant cell with tiny introns.</title>
        <authorList>
            <person name="Slabodnick M."/>
            <person name="Ruby J.G."/>
            <person name="Reiff S.B."/>
            <person name="Swart E.C."/>
            <person name="Gosai S."/>
            <person name="Prabakaran S."/>
            <person name="Witkowska E."/>
            <person name="Larue G.E."/>
            <person name="Fisher S."/>
            <person name="Freeman R.M."/>
            <person name="Gunawardena J."/>
            <person name="Chu W."/>
            <person name="Stover N.A."/>
            <person name="Gregory B.D."/>
            <person name="Nowacki M."/>
            <person name="Derisi J."/>
            <person name="Roy S.W."/>
            <person name="Marshall W.F."/>
            <person name="Sood P."/>
        </authorList>
    </citation>
    <scope>NUCLEOTIDE SEQUENCE [LARGE SCALE GENOMIC DNA]</scope>
    <source>
        <strain evidence="6">WM001</strain>
    </source>
</reference>
<accession>A0A1R2CZE5</accession>
<evidence type="ECO:0000256" key="4">
    <source>
        <dbReference type="RuleBase" id="RU363019"/>
    </source>
</evidence>
<organism evidence="6 7">
    <name type="scientific">Stentor coeruleus</name>
    <dbReference type="NCBI Taxonomy" id="5963"/>
    <lineage>
        <taxon>Eukaryota</taxon>
        <taxon>Sar</taxon>
        <taxon>Alveolata</taxon>
        <taxon>Ciliophora</taxon>
        <taxon>Postciliodesmatophora</taxon>
        <taxon>Heterotrichea</taxon>
        <taxon>Heterotrichida</taxon>
        <taxon>Stentoridae</taxon>
        <taxon>Stentor</taxon>
    </lineage>
</organism>
<comment type="caution">
    <text evidence="6">The sequence shown here is derived from an EMBL/GenBank/DDBJ whole genome shotgun (WGS) entry which is preliminary data.</text>
</comment>
<comment type="similarity">
    <text evidence="4">Belongs to the cyclophilin-type PPIase family.</text>
</comment>
<dbReference type="EMBL" id="MPUH01000027">
    <property type="protein sequence ID" value="OMJ94372.1"/>
    <property type="molecule type" value="Genomic_DNA"/>
</dbReference>
<evidence type="ECO:0000313" key="6">
    <source>
        <dbReference type="EMBL" id="OMJ94372.1"/>
    </source>
</evidence>
<dbReference type="AlphaFoldDB" id="A0A1R2CZE5"/>
<comment type="function">
    <text evidence="4">PPIases accelerate the folding of proteins. It catalyzes the cis-trans isomerization of proline imidic peptide bonds in oligopeptides.</text>
</comment>
<dbReference type="SUPFAM" id="SSF50891">
    <property type="entry name" value="Cyclophilin-like"/>
    <property type="match status" value="1"/>
</dbReference>
<dbReference type="PRINTS" id="PR00153">
    <property type="entry name" value="CSAPPISMRASE"/>
</dbReference>